<sequence>MYPSGRQLIYTRDALGRVTQLTSINNGTTINIVTNVLYAPTGKVLSYVNGTGNTVKYTTDLDGRTTSYSLNQQNRILNYDAGSRLVTQTDPAQNVTYTYDALNRLNSAINATSSFSYSYDPVGNRTTMGNGGTNTQYSYGSTSNQLTQVSGSQVNTIQSDANGSITNNVNNQFGYDARGRMVSAQTAIGSVQYQINALGQRVLKVTPNGTTVFNYDQSGKLIGESTGTKGADYIYLNDIPVAVAQH</sequence>
<dbReference type="Gene3D" id="2.180.10.10">
    <property type="entry name" value="RHS repeat-associated core"/>
    <property type="match status" value="1"/>
</dbReference>
<proteinExistence type="predicted"/>
<gene>
    <name evidence="3" type="ORF">S2091_4717</name>
</gene>
<dbReference type="InterPro" id="IPR006530">
    <property type="entry name" value="YD"/>
</dbReference>
<protein>
    <submittedName>
        <fullName evidence="3">YD repeat (Two copies)</fullName>
    </submittedName>
</protein>
<dbReference type="Proteomes" id="UP000237839">
    <property type="component" value="Unassembled WGS sequence"/>
</dbReference>
<comment type="caution">
    <text evidence="3">The sequence shown here is derived from an EMBL/GenBank/DDBJ whole genome shotgun (WGS) entry which is preliminary data.</text>
</comment>
<keyword evidence="4" id="KW-1185">Reference proteome</keyword>
<dbReference type="EMBL" id="PUGF01000051">
    <property type="protein sequence ID" value="PRC90579.1"/>
    <property type="molecule type" value="Genomic_DNA"/>
</dbReference>
<name>A0A2S9GS80_9BURK</name>
<dbReference type="Pfam" id="PF25023">
    <property type="entry name" value="TEN_YD-shell"/>
    <property type="match status" value="1"/>
</dbReference>
<feature type="domain" description="Teneurin-like YD-shell" evidence="2">
    <location>
        <begin position="89"/>
        <end position="204"/>
    </location>
</feature>
<keyword evidence="1" id="KW-0677">Repeat</keyword>
<evidence type="ECO:0000313" key="4">
    <source>
        <dbReference type="Proteomes" id="UP000237839"/>
    </source>
</evidence>
<evidence type="ECO:0000259" key="2">
    <source>
        <dbReference type="Pfam" id="PF25023"/>
    </source>
</evidence>
<reference evidence="3 4" key="1">
    <citation type="submission" date="2018-02" db="EMBL/GenBank/DDBJ databases">
        <title>Solimicrobium silvestre gen. nov., sp. nov., isolated from alpine forest soil.</title>
        <authorList>
            <person name="Margesin R."/>
            <person name="Albuquerque L."/>
            <person name="Zhang D.-C."/>
            <person name="Froufe H.J.C."/>
            <person name="Severino R."/>
            <person name="Roxo I."/>
            <person name="Egas C."/>
            <person name="Da Costa M.S."/>
        </authorList>
    </citation>
    <scope>NUCLEOTIDE SEQUENCE [LARGE SCALE GENOMIC DNA]</scope>
    <source>
        <strain evidence="3 4">S20-91</strain>
    </source>
</reference>
<accession>A0A2S9GS80</accession>
<dbReference type="InterPro" id="IPR056823">
    <property type="entry name" value="TEN-like_YD-shell"/>
</dbReference>
<evidence type="ECO:0000256" key="1">
    <source>
        <dbReference type="ARBA" id="ARBA00022737"/>
    </source>
</evidence>
<evidence type="ECO:0000313" key="3">
    <source>
        <dbReference type="EMBL" id="PRC90579.1"/>
    </source>
</evidence>
<dbReference type="NCBIfam" id="TIGR01643">
    <property type="entry name" value="YD_repeat_2x"/>
    <property type="match status" value="1"/>
</dbReference>
<dbReference type="AlphaFoldDB" id="A0A2S9GS80"/>
<organism evidence="3 4">
    <name type="scientific">Solimicrobium silvestre</name>
    <dbReference type="NCBI Taxonomy" id="2099400"/>
    <lineage>
        <taxon>Bacteria</taxon>
        <taxon>Pseudomonadati</taxon>
        <taxon>Pseudomonadota</taxon>
        <taxon>Betaproteobacteria</taxon>
        <taxon>Burkholderiales</taxon>
        <taxon>Oxalobacteraceae</taxon>
        <taxon>Solimicrobium</taxon>
    </lineage>
</organism>